<protein>
    <submittedName>
        <fullName evidence="1">Uncharacterized protein</fullName>
    </submittedName>
</protein>
<reference evidence="1" key="1">
    <citation type="journal article" date="2011" name="PLoS Genet.">
        <title>Parallel evolution of a type IV secretion system in radiating lineages of the host-restricted bacterial pathogen Bartonella.</title>
        <authorList>
            <person name="Engel P."/>
            <person name="Salzburger W."/>
            <person name="Liesch M."/>
            <person name="Chang C.C."/>
            <person name="Maruyama S."/>
            <person name="Lanz C."/>
            <person name="Calteau A."/>
            <person name="Lajus A."/>
            <person name="Medigue C."/>
            <person name="Schuster S.C."/>
            <person name="Dehio C."/>
        </authorList>
    </citation>
    <scope>NUCLEOTIDE SEQUENCE</scope>
    <source>
        <strain evidence="1">ATCC BAA-1498</strain>
    </source>
</reference>
<evidence type="ECO:0000313" key="1">
    <source>
        <dbReference type="EMBL" id="CBI77411.1"/>
    </source>
</evidence>
<dbReference type="EMBL" id="FN645456">
    <property type="protein sequence ID" value="CBI77411.1"/>
    <property type="molecule type" value="Genomic_DNA"/>
</dbReference>
<accession>E6YKM3</accession>
<sequence length="68" mass="8136">MYKLLLFLLFLFIYYIQTLKALQITLYFSKKPFGVKSYQLLLNQISYCSYTFSFQLLLVDNFNLKTAV</sequence>
<gene>
    <name evidence="1" type="ORF">BARRO_20068</name>
</gene>
<name>E6YKM3_9HYPH</name>
<proteinExistence type="predicted"/>
<organism evidence="1">
    <name type="scientific">Bartonella rochalimae ATCC BAA-1498</name>
    <dbReference type="NCBI Taxonomy" id="685782"/>
    <lineage>
        <taxon>Bacteria</taxon>
        <taxon>Pseudomonadati</taxon>
        <taxon>Pseudomonadota</taxon>
        <taxon>Alphaproteobacteria</taxon>
        <taxon>Hyphomicrobiales</taxon>
        <taxon>Bartonellaceae</taxon>
        <taxon>Bartonella</taxon>
    </lineage>
</organism>
<dbReference type="AlphaFoldDB" id="E6YKM3"/>